<reference evidence="16 17" key="1">
    <citation type="submission" date="2016-10" db="EMBL/GenBank/DDBJ databases">
        <authorList>
            <person name="de Groot N.N."/>
        </authorList>
    </citation>
    <scope>NUCLEOTIDE SEQUENCE [LARGE SCALE GENOMIC DNA]</scope>
    <source>
        <strain evidence="16 17">DSM 40306</strain>
    </source>
</reference>
<keyword evidence="7" id="KW-0274">FAD</keyword>
<dbReference type="RefSeq" id="WP_070027397.1">
    <property type="nucleotide sequence ID" value="NZ_FNTD01000004.1"/>
</dbReference>
<dbReference type="PANTHER" id="PTHR42802:SF1">
    <property type="entry name" value="L-ORNITHINE N(5)-MONOOXYGENASE"/>
    <property type="match status" value="1"/>
</dbReference>
<evidence type="ECO:0000256" key="14">
    <source>
        <dbReference type="ARBA" id="ARBA00032738"/>
    </source>
</evidence>
<evidence type="ECO:0000313" key="17">
    <source>
        <dbReference type="Proteomes" id="UP000182375"/>
    </source>
</evidence>
<evidence type="ECO:0000256" key="15">
    <source>
        <dbReference type="ARBA" id="ARBA00048407"/>
    </source>
</evidence>
<dbReference type="GeneID" id="95512324"/>
<dbReference type="EC" id="1.14.13.59" evidence="4"/>
<evidence type="ECO:0000256" key="6">
    <source>
        <dbReference type="ARBA" id="ARBA00022630"/>
    </source>
</evidence>
<organism evidence="16 17">
    <name type="scientific">Streptomyces misionensis</name>
    <dbReference type="NCBI Taxonomy" id="67331"/>
    <lineage>
        <taxon>Bacteria</taxon>
        <taxon>Bacillati</taxon>
        <taxon>Actinomycetota</taxon>
        <taxon>Actinomycetes</taxon>
        <taxon>Kitasatosporales</taxon>
        <taxon>Streptomycetaceae</taxon>
        <taxon>Streptomyces</taxon>
    </lineage>
</organism>
<dbReference type="FunFam" id="3.50.50.60:FF:000135">
    <property type="entry name" value="L-lysine 6-monooxygenase IucD"/>
    <property type="match status" value="1"/>
</dbReference>
<evidence type="ECO:0000256" key="4">
    <source>
        <dbReference type="ARBA" id="ARBA00013076"/>
    </source>
</evidence>
<keyword evidence="9" id="KW-0560">Oxidoreductase</keyword>
<dbReference type="Proteomes" id="UP000182375">
    <property type="component" value="Unassembled WGS sequence"/>
</dbReference>
<evidence type="ECO:0000256" key="11">
    <source>
        <dbReference type="ARBA" id="ARBA00029939"/>
    </source>
</evidence>
<evidence type="ECO:0000256" key="5">
    <source>
        <dbReference type="ARBA" id="ARBA00016406"/>
    </source>
</evidence>
<evidence type="ECO:0000256" key="8">
    <source>
        <dbReference type="ARBA" id="ARBA00022857"/>
    </source>
</evidence>
<comment type="catalytic activity">
    <reaction evidence="15">
        <text>L-lysine + NADPH + O2 = N(6)-hydroxy-L-lysine + NADP(+) + H2O</text>
        <dbReference type="Rhea" id="RHEA:23228"/>
        <dbReference type="ChEBI" id="CHEBI:15377"/>
        <dbReference type="ChEBI" id="CHEBI:15379"/>
        <dbReference type="ChEBI" id="CHEBI:32551"/>
        <dbReference type="ChEBI" id="CHEBI:57783"/>
        <dbReference type="ChEBI" id="CHEBI:57820"/>
        <dbReference type="ChEBI" id="CHEBI:58349"/>
        <dbReference type="EC" id="1.14.13.59"/>
    </reaction>
</comment>
<comment type="pathway">
    <text evidence="2">Siderophore biosynthesis.</text>
</comment>
<dbReference type="GO" id="GO:0047091">
    <property type="term" value="F:L-lysine 6-monooxygenase (NADPH) activity"/>
    <property type="evidence" value="ECO:0007669"/>
    <property type="project" value="UniProtKB-EC"/>
</dbReference>
<dbReference type="InterPro" id="IPR036188">
    <property type="entry name" value="FAD/NAD-bd_sf"/>
</dbReference>
<dbReference type="SUPFAM" id="SSF51905">
    <property type="entry name" value="FAD/NAD(P)-binding domain"/>
    <property type="match status" value="1"/>
</dbReference>
<comment type="cofactor">
    <cofactor evidence="1">
        <name>FAD</name>
        <dbReference type="ChEBI" id="CHEBI:57692"/>
    </cofactor>
</comment>
<dbReference type="Pfam" id="PF13434">
    <property type="entry name" value="Lys_Orn_oxgnase"/>
    <property type="match status" value="1"/>
</dbReference>
<accession>A0A1H4W848</accession>
<name>A0A1H4W848_9ACTN</name>
<evidence type="ECO:0000256" key="1">
    <source>
        <dbReference type="ARBA" id="ARBA00001974"/>
    </source>
</evidence>
<evidence type="ECO:0000256" key="10">
    <source>
        <dbReference type="ARBA" id="ARBA00023033"/>
    </source>
</evidence>
<proteinExistence type="inferred from homology"/>
<dbReference type="EMBL" id="FNTD01000004">
    <property type="protein sequence ID" value="SEC89260.1"/>
    <property type="molecule type" value="Genomic_DNA"/>
</dbReference>
<evidence type="ECO:0000313" key="16">
    <source>
        <dbReference type="EMBL" id="SEC89260.1"/>
    </source>
</evidence>
<evidence type="ECO:0000256" key="9">
    <source>
        <dbReference type="ARBA" id="ARBA00023002"/>
    </source>
</evidence>
<dbReference type="PANTHER" id="PTHR42802">
    <property type="entry name" value="MONOOXYGENASE"/>
    <property type="match status" value="1"/>
</dbReference>
<sequence>MTALPEASRVHDLVGIGLGPFNLGLACLTEPIDALDAVFLESKPGFEWHAGMFLDGAHLQTPFMSDLVTLADPTSPYSFLNYLKQKGRLYSFYIRENFYPLRVEYDDYCRWAAGRLSSVRFGTTVTEVSYDEEGELYLVRTAAGETYRARHLVLGTGTVPYLPEACRGLGGDLLHTSAYMHRKAELREKRSITVVGSGQSAAEIYHELLSEIDVHGYQLNWVTRSPRFFPLEYTKLTLEMTSPDYIDYFRALPEETRYRLEKQQKGLFKGINSELIDAIFDLLYQKDVSRGDRPLPTRLLTNSSLVSARYDDGSYTLGFRQDEQGKDFEIRSEGLVLATGYHYEPPAFLAPLRDRLRFDGHGRFDVARNYSIDVTGRGVFLQNAGVHTHSITSPDLGMGPYRNATIIRELLGSEHYPVEKSIAFQEFAV</sequence>
<evidence type="ECO:0000256" key="12">
    <source>
        <dbReference type="ARBA" id="ARBA00031158"/>
    </source>
</evidence>
<dbReference type="AlphaFoldDB" id="A0A1H4W848"/>
<evidence type="ECO:0000256" key="13">
    <source>
        <dbReference type="ARBA" id="ARBA00032493"/>
    </source>
</evidence>
<evidence type="ECO:0000256" key="7">
    <source>
        <dbReference type="ARBA" id="ARBA00022827"/>
    </source>
</evidence>
<dbReference type="STRING" id="67331.SAMN04490357_3180"/>
<keyword evidence="10" id="KW-0503">Monooxygenase</keyword>
<keyword evidence="8" id="KW-0521">NADP</keyword>
<dbReference type="InterPro" id="IPR025700">
    <property type="entry name" value="Lys/Orn_oxygenase"/>
</dbReference>
<evidence type="ECO:0000256" key="2">
    <source>
        <dbReference type="ARBA" id="ARBA00004924"/>
    </source>
</evidence>
<keyword evidence="6" id="KW-0285">Flavoprotein</keyword>
<gene>
    <name evidence="16" type="ORF">SAMN04490357_3180</name>
</gene>
<evidence type="ECO:0000256" key="3">
    <source>
        <dbReference type="ARBA" id="ARBA00007588"/>
    </source>
</evidence>
<comment type="similarity">
    <text evidence="3">Belongs to the lysine N(6)-hydroxylase/L-ornithine N(5)-oxygenase family.</text>
</comment>
<dbReference type="Gene3D" id="3.50.50.60">
    <property type="entry name" value="FAD/NAD(P)-binding domain"/>
    <property type="match status" value="1"/>
</dbReference>
<protein>
    <recommendedName>
        <fullName evidence="5">L-lysine N6-monooxygenase MbtG</fullName>
        <ecNumber evidence="4">1.14.13.59</ecNumber>
    </recommendedName>
    <alternativeName>
        <fullName evidence="14">Lysine 6-N-hydroxylase</fullName>
    </alternativeName>
    <alternativeName>
        <fullName evidence="13">Lysine N6-hydroxylase</fullName>
    </alternativeName>
    <alternativeName>
        <fullName evidence="11">Lysine-N-oxygenase</fullName>
    </alternativeName>
    <alternativeName>
        <fullName evidence="12">Mycobactin synthase protein G</fullName>
    </alternativeName>
</protein>